<sequence length="542" mass="56960">MAESAVLVAGAGPVGLTAAVELRRRGVDCRVIDRLAAPVPYAKAVGIQPRTLELWESAGVLGRALDAARPMYGQLVFVDGEHVATIELTLPPEVPYGFMALPQYETERLLEQRYGELGGRVERGVELVSFSQDADGVTAVLRGPGGESRVRLGYLVGADGAHSTVRKGLGLAFAGGAFPEQYMLGDVEVDWNQPAGYGIRSSHRTDGTTDDLLVAIPLPGRRRYRMSMLVPDELSAAGDGVEHGFSAGPAPELHHIQAVLDRLAPEPTRASHLRWASVFRISHRIVDSYGSGRVFVAGDAAHIHPPTGAQGMNTGIQDAAALAWRLALAVQGDAADGLLGSYDAERRPVGEEVVGRTVRHARAGFEDDDTATVLLREAQLLVAYPDSPVVGEGGGAEVLKGGPAPGERAPDCRGLRRAGVAFPVRLYEALDGRGHTLLLYADHAEQVAGLATAAQSARERARGHLDVRIVLAGGAVIADDTADGLLAGPPVPVLRDAGGEFATAYGAAGGCCYLVRPDGHIGFRAGRVDADELGAHLALVFT</sequence>
<dbReference type="InterPro" id="IPR002938">
    <property type="entry name" value="FAD-bd"/>
</dbReference>
<keyword evidence="3" id="KW-0274">FAD</keyword>
<keyword evidence="2" id="KW-0285">Flavoprotein</keyword>
<dbReference type="Gene3D" id="3.40.30.120">
    <property type="match status" value="1"/>
</dbReference>
<dbReference type="Gene3D" id="3.50.50.60">
    <property type="entry name" value="FAD/NAD(P)-binding domain"/>
    <property type="match status" value="1"/>
</dbReference>
<comment type="cofactor">
    <cofactor evidence="1">
        <name>FAD</name>
        <dbReference type="ChEBI" id="CHEBI:57692"/>
    </cofactor>
</comment>
<dbReference type="GO" id="GO:0004497">
    <property type="term" value="F:monooxygenase activity"/>
    <property type="evidence" value="ECO:0007669"/>
    <property type="project" value="UniProtKB-KW"/>
</dbReference>
<dbReference type="Proteomes" id="UP001296706">
    <property type="component" value="Unassembled WGS sequence"/>
</dbReference>
<evidence type="ECO:0000313" key="5">
    <source>
        <dbReference type="EMBL" id="NMH82211.1"/>
    </source>
</evidence>
<keyword evidence="6" id="KW-1185">Reference proteome</keyword>
<dbReference type="InterPro" id="IPR050641">
    <property type="entry name" value="RIFMO-like"/>
</dbReference>
<evidence type="ECO:0000259" key="4">
    <source>
        <dbReference type="Pfam" id="PF01494"/>
    </source>
</evidence>
<accession>A0ABX1RSQ3</accession>
<dbReference type="PANTHER" id="PTHR43004">
    <property type="entry name" value="TRK SYSTEM POTASSIUM UPTAKE PROTEIN"/>
    <property type="match status" value="1"/>
</dbReference>
<comment type="caution">
    <text evidence="5">The sequence shown here is derived from an EMBL/GenBank/DDBJ whole genome shotgun (WGS) entry which is preliminary data.</text>
</comment>
<dbReference type="EMBL" id="JAAXKY010000207">
    <property type="protein sequence ID" value="NMH82211.1"/>
    <property type="molecule type" value="Genomic_DNA"/>
</dbReference>
<dbReference type="Pfam" id="PF01494">
    <property type="entry name" value="FAD_binding_3"/>
    <property type="match status" value="1"/>
</dbReference>
<keyword evidence="5" id="KW-0503">Monooxygenase</keyword>
<dbReference type="SUPFAM" id="SSF51905">
    <property type="entry name" value="FAD/NAD(P)-binding domain"/>
    <property type="match status" value="1"/>
</dbReference>
<dbReference type="PRINTS" id="PR00420">
    <property type="entry name" value="RNGMNOXGNASE"/>
</dbReference>
<reference evidence="5 6" key="1">
    <citation type="submission" date="2020-04" db="EMBL/GenBank/DDBJ databases">
        <authorList>
            <person name="Klaysubun C."/>
            <person name="Duangmal K."/>
            <person name="Lipun K."/>
        </authorList>
    </citation>
    <scope>NUCLEOTIDE SEQUENCE [LARGE SCALE GENOMIC DNA]</scope>
    <source>
        <strain evidence="5 6">JCM 11839</strain>
    </source>
</reference>
<proteinExistence type="predicted"/>
<evidence type="ECO:0000313" key="6">
    <source>
        <dbReference type="Proteomes" id="UP001296706"/>
    </source>
</evidence>
<gene>
    <name evidence="5" type="ORF">HF577_34630</name>
</gene>
<feature type="domain" description="FAD-binding" evidence="4">
    <location>
        <begin position="4"/>
        <end position="356"/>
    </location>
</feature>
<organism evidence="5 6">
    <name type="scientific">Pseudonocardia xinjiangensis</name>
    <dbReference type="NCBI Taxonomy" id="75289"/>
    <lineage>
        <taxon>Bacteria</taxon>
        <taxon>Bacillati</taxon>
        <taxon>Actinomycetota</taxon>
        <taxon>Actinomycetes</taxon>
        <taxon>Pseudonocardiales</taxon>
        <taxon>Pseudonocardiaceae</taxon>
        <taxon>Pseudonocardia</taxon>
    </lineage>
</organism>
<evidence type="ECO:0000256" key="3">
    <source>
        <dbReference type="ARBA" id="ARBA00022827"/>
    </source>
</evidence>
<dbReference type="Gene3D" id="3.30.70.2450">
    <property type="match status" value="1"/>
</dbReference>
<evidence type="ECO:0000256" key="1">
    <source>
        <dbReference type="ARBA" id="ARBA00001974"/>
    </source>
</evidence>
<dbReference type="InterPro" id="IPR036188">
    <property type="entry name" value="FAD/NAD-bd_sf"/>
</dbReference>
<keyword evidence="5" id="KW-0560">Oxidoreductase</keyword>
<dbReference type="RefSeq" id="WP_169400223.1">
    <property type="nucleotide sequence ID" value="NZ_BAAAJH010000020.1"/>
</dbReference>
<name>A0ABX1RSQ3_9PSEU</name>
<dbReference type="PANTHER" id="PTHR43004:SF19">
    <property type="entry name" value="BINDING MONOOXYGENASE, PUTATIVE (JCVI)-RELATED"/>
    <property type="match status" value="1"/>
</dbReference>
<evidence type="ECO:0000256" key="2">
    <source>
        <dbReference type="ARBA" id="ARBA00022630"/>
    </source>
</evidence>
<protein>
    <submittedName>
        <fullName evidence="5">Pentachlorophenol monooxygenase</fullName>
    </submittedName>
</protein>